<evidence type="ECO:0000313" key="3">
    <source>
        <dbReference type="EMBL" id="OKO93774.1"/>
    </source>
</evidence>
<keyword evidence="4" id="KW-1185">Reference proteome</keyword>
<gene>
    <name evidence="3" type="ORF">PENSUB_12053</name>
</gene>
<organism evidence="3 4">
    <name type="scientific">Penicillium subrubescens</name>
    <dbReference type="NCBI Taxonomy" id="1316194"/>
    <lineage>
        <taxon>Eukaryota</taxon>
        <taxon>Fungi</taxon>
        <taxon>Dikarya</taxon>
        <taxon>Ascomycota</taxon>
        <taxon>Pezizomycotina</taxon>
        <taxon>Eurotiomycetes</taxon>
        <taxon>Eurotiomycetidae</taxon>
        <taxon>Eurotiales</taxon>
        <taxon>Aspergillaceae</taxon>
        <taxon>Penicillium</taxon>
    </lineage>
</organism>
<feature type="chain" id="PRO_5013202777" description="GPI anchored serine-rich protein" evidence="2">
    <location>
        <begin position="18"/>
        <end position="178"/>
    </location>
</feature>
<protein>
    <recommendedName>
        <fullName evidence="5">GPI anchored serine-rich protein</fullName>
    </recommendedName>
</protein>
<dbReference type="AlphaFoldDB" id="A0A1Q5T0K6"/>
<accession>A0A1Q5T0K6</accession>
<reference evidence="3 4" key="1">
    <citation type="submission" date="2016-10" db="EMBL/GenBank/DDBJ databases">
        <title>Genome sequence of the ascomycete fungus Penicillium subrubescens.</title>
        <authorList>
            <person name="De Vries R.P."/>
            <person name="Peng M."/>
            <person name="Dilokpimol A."/>
            <person name="Hilden K."/>
            <person name="Makela M.R."/>
            <person name="Grigoriev I."/>
            <person name="Riley R."/>
            <person name="Granchi Z."/>
        </authorList>
    </citation>
    <scope>NUCLEOTIDE SEQUENCE [LARGE SCALE GENOMIC DNA]</scope>
    <source>
        <strain evidence="3 4">CBS 132785</strain>
    </source>
</reference>
<evidence type="ECO:0008006" key="5">
    <source>
        <dbReference type="Google" id="ProtNLM"/>
    </source>
</evidence>
<evidence type="ECO:0000256" key="2">
    <source>
        <dbReference type="SAM" id="SignalP"/>
    </source>
</evidence>
<name>A0A1Q5T0K6_9EURO</name>
<feature type="signal peptide" evidence="2">
    <location>
        <begin position="1"/>
        <end position="17"/>
    </location>
</feature>
<proteinExistence type="predicted"/>
<dbReference type="EMBL" id="MNBE01000723">
    <property type="protein sequence ID" value="OKO93774.1"/>
    <property type="molecule type" value="Genomic_DNA"/>
</dbReference>
<feature type="region of interest" description="Disordered" evidence="1">
    <location>
        <begin position="122"/>
        <end position="151"/>
    </location>
</feature>
<sequence>MRFAAVTVALFAGLAAALPNGAESTVYQTEEVTITSCAPTVTNCPGRATETGASSAPVVTPSVPAGGVSPVGSSSVSSAPVPVATTSVAPAPAGPSVTVVPVVHTTCQAVTSWSTIAVPTASSPVGGSSGPSHVPSSVAAHSSATAKPSSTPAFNGAGALSGSLGFAGAAAVAAFFLA</sequence>
<comment type="caution">
    <text evidence="3">The sequence shown here is derived from an EMBL/GenBank/DDBJ whole genome shotgun (WGS) entry which is preliminary data.</text>
</comment>
<dbReference type="Proteomes" id="UP000186955">
    <property type="component" value="Unassembled WGS sequence"/>
</dbReference>
<evidence type="ECO:0000313" key="4">
    <source>
        <dbReference type="Proteomes" id="UP000186955"/>
    </source>
</evidence>
<evidence type="ECO:0000256" key="1">
    <source>
        <dbReference type="SAM" id="MobiDB-lite"/>
    </source>
</evidence>
<keyword evidence="2" id="KW-0732">Signal</keyword>